<evidence type="ECO:0000259" key="3">
    <source>
        <dbReference type="Pfam" id="PF01389"/>
    </source>
</evidence>
<dbReference type="SUPFAM" id="SSF56925">
    <property type="entry name" value="OMPA-like"/>
    <property type="match status" value="1"/>
</dbReference>
<dbReference type="InterPro" id="IPR000498">
    <property type="entry name" value="OmpA-like_TM_dom"/>
</dbReference>
<reference evidence="4" key="1">
    <citation type="submission" date="2022-04" db="EMBL/GenBank/DDBJ databases">
        <title>Alcanivorax sp. CY1518 draft genome sequence.</title>
        <authorList>
            <person name="Zhao G."/>
            <person name="An M."/>
        </authorList>
    </citation>
    <scope>NUCLEOTIDE SEQUENCE</scope>
    <source>
        <strain evidence="4">CY1518</strain>
    </source>
</reference>
<dbReference type="RefSeq" id="WP_246953738.1">
    <property type="nucleotide sequence ID" value="NZ_JALKII010000014.1"/>
</dbReference>
<comment type="caution">
    <text evidence="4">The sequence shown here is derived from an EMBL/GenBank/DDBJ whole genome shotgun (WGS) entry which is preliminary data.</text>
</comment>
<keyword evidence="2" id="KW-0812">Transmembrane</keyword>
<keyword evidence="2" id="KW-0626">Porin</keyword>
<sequence>MRYRWKTGTRLGAGAWAFGLLLVLVTPPSEAASFYLGASAGQATTSVSDAQLTQRLADTGLTGTGRATDTERTGWKVYGGYHFTQSLSFLAVEGGYTRLGEITLAFDGFSPTSARQLAEVAPITGDLWELSLVARYPISETWHLLTRLGAARWEMDYALGNDKGSLSGTDPVLGLAVERQLAGHWFMRLGWDHYAVPREDTDLFTFGLLYRFGEPAQRPASLPAARTTAR</sequence>
<dbReference type="Proteomes" id="UP001165524">
    <property type="component" value="Unassembled WGS sequence"/>
</dbReference>
<dbReference type="EMBL" id="JALKII010000014">
    <property type="protein sequence ID" value="MCK0538785.1"/>
    <property type="molecule type" value="Genomic_DNA"/>
</dbReference>
<keyword evidence="2" id="KW-0813">Transport</keyword>
<comment type="similarity">
    <text evidence="1">Belongs to the outer membrane OOP (TC 1.B.6) superfamily. OmpA family.</text>
</comment>
<name>A0ABT0EAK7_9GAMM</name>
<accession>A0ABT0EAK7</accession>
<feature type="domain" description="Outer membrane protein OmpA-like transmembrane" evidence="3">
    <location>
        <begin position="31"/>
        <end position="191"/>
    </location>
</feature>
<dbReference type="InterPro" id="IPR011250">
    <property type="entry name" value="OMP/PagP_B-barrel"/>
</dbReference>
<keyword evidence="2" id="KW-0406">Ion transport</keyword>
<evidence type="ECO:0000313" key="5">
    <source>
        <dbReference type="Proteomes" id="UP001165524"/>
    </source>
</evidence>
<protein>
    <submittedName>
        <fullName evidence="4">Outer membrane beta-barrel protein</fullName>
    </submittedName>
</protein>
<dbReference type="Gene3D" id="2.40.160.20">
    <property type="match status" value="1"/>
</dbReference>
<organism evidence="4 5">
    <name type="scientific">Alcanivorax quisquiliarum</name>
    <dbReference type="NCBI Taxonomy" id="2933565"/>
    <lineage>
        <taxon>Bacteria</taxon>
        <taxon>Pseudomonadati</taxon>
        <taxon>Pseudomonadota</taxon>
        <taxon>Gammaproteobacteria</taxon>
        <taxon>Oceanospirillales</taxon>
        <taxon>Alcanivoracaceae</taxon>
        <taxon>Alcanivorax</taxon>
    </lineage>
</organism>
<keyword evidence="5" id="KW-1185">Reference proteome</keyword>
<evidence type="ECO:0000256" key="1">
    <source>
        <dbReference type="ARBA" id="ARBA00005710"/>
    </source>
</evidence>
<dbReference type="Pfam" id="PF01389">
    <property type="entry name" value="OmpA_membrane"/>
    <property type="match status" value="1"/>
</dbReference>
<proteinExistence type="inferred from homology"/>
<evidence type="ECO:0000256" key="2">
    <source>
        <dbReference type="ARBA" id="ARBA00023114"/>
    </source>
</evidence>
<gene>
    <name evidence="4" type="ORF">MU846_13805</name>
</gene>
<evidence type="ECO:0000313" key="4">
    <source>
        <dbReference type="EMBL" id="MCK0538785.1"/>
    </source>
</evidence>